<dbReference type="AlphaFoldDB" id="A0A6L2J1Z6"/>
<name>A0A6L2J1Z6_TANCI</name>
<gene>
    <name evidence="2" type="ORF">Tci_002799</name>
</gene>
<feature type="compositionally biased region" description="Low complexity" evidence="1">
    <location>
        <begin position="90"/>
        <end position="104"/>
    </location>
</feature>
<accession>A0A6L2J1Z6</accession>
<dbReference type="EMBL" id="BKCJ010000192">
    <property type="protein sequence ID" value="GEU30821.1"/>
    <property type="molecule type" value="Genomic_DNA"/>
</dbReference>
<feature type="region of interest" description="Disordered" evidence="1">
    <location>
        <begin position="25"/>
        <end position="137"/>
    </location>
</feature>
<proteinExistence type="predicted"/>
<organism evidence="2">
    <name type="scientific">Tanacetum cinerariifolium</name>
    <name type="common">Dalmatian daisy</name>
    <name type="synonym">Chrysanthemum cinerariifolium</name>
    <dbReference type="NCBI Taxonomy" id="118510"/>
    <lineage>
        <taxon>Eukaryota</taxon>
        <taxon>Viridiplantae</taxon>
        <taxon>Streptophyta</taxon>
        <taxon>Embryophyta</taxon>
        <taxon>Tracheophyta</taxon>
        <taxon>Spermatophyta</taxon>
        <taxon>Magnoliopsida</taxon>
        <taxon>eudicotyledons</taxon>
        <taxon>Gunneridae</taxon>
        <taxon>Pentapetalae</taxon>
        <taxon>asterids</taxon>
        <taxon>campanulids</taxon>
        <taxon>Asterales</taxon>
        <taxon>Asteraceae</taxon>
        <taxon>Asteroideae</taxon>
        <taxon>Anthemideae</taxon>
        <taxon>Anthemidinae</taxon>
        <taxon>Tanacetum</taxon>
    </lineage>
</organism>
<protein>
    <submittedName>
        <fullName evidence="2">Uncharacterized protein</fullName>
    </submittedName>
</protein>
<reference evidence="2" key="1">
    <citation type="journal article" date="2019" name="Sci. Rep.">
        <title>Draft genome of Tanacetum cinerariifolium, the natural source of mosquito coil.</title>
        <authorList>
            <person name="Yamashiro T."/>
            <person name="Shiraishi A."/>
            <person name="Satake H."/>
            <person name="Nakayama K."/>
        </authorList>
    </citation>
    <scope>NUCLEOTIDE SEQUENCE</scope>
</reference>
<sequence length="137" mass="15454">MFESGFYKSLPEHVALYEALEASMERAKKDEFLVKKDKSRKRRHDNQDHPPPPPDSDLSKKKRHDFDASRSKQPPAPQSSARKMSDTRKAPSSSSKQQPAPHSKQPVEDVPIPNDVNISYSEDTDAAHLPKIKPSPD</sequence>
<evidence type="ECO:0000313" key="2">
    <source>
        <dbReference type="EMBL" id="GEU30821.1"/>
    </source>
</evidence>
<feature type="compositionally biased region" description="Basic and acidic residues" evidence="1">
    <location>
        <begin position="25"/>
        <end position="36"/>
    </location>
</feature>
<comment type="caution">
    <text evidence="2">The sequence shown here is derived from an EMBL/GenBank/DDBJ whole genome shotgun (WGS) entry which is preliminary data.</text>
</comment>
<evidence type="ECO:0000256" key="1">
    <source>
        <dbReference type="SAM" id="MobiDB-lite"/>
    </source>
</evidence>